<dbReference type="Gene3D" id="3.40.50.150">
    <property type="entry name" value="Vaccinia Virus protein VP39"/>
    <property type="match status" value="1"/>
</dbReference>
<name>A0A439DX80_9MYCO</name>
<proteinExistence type="predicted"/>
<protein>
    <recommendedName>
        <fullName evidence="3">Methyltransferase type 11 domain-containing protein</fullName>
    </recommendedName>
</protein>
<evidence type="ECO:0008006" key="3">
    <source>
        <dbReference type="Google" id="ProtNLM"/>
    </source>
</evidence>
<dbReference type="RefSeq" id="WP_128107803.1">
    <property type="nucleotide sequence ID" value="NZ_ATDN01000007.1"/>
</dbReference>
<sequence length="269" mass="30636">MADPSNPGNADPSQKTRISSLFRYIETLHLERRWGQVLDAGTGVKSLEWITTLATESWTAITASHLMADKIRDEPGIPVRPQDRLLVGNWINNSLLTGETFDTVLVDYLIGAIEGFSPYWQGRLLERLRPLLRPDGRLYIIGLEPYVPFKPGTESGTVIWEIGRARDACLLLAGERPYREYPADWVLQRLGQAGYRVAAIRHFPIRFGEQFINSQLDMCLDRLTRFACDDLATSMRRYVEDLRARALALQSRYNGLRHGRDYVIAAEPM</sequence>
<dbReference type="Proteomes" id="UP000287177">
    <property type="component" value="Unassembled WGS sequence"/>
</dbReference>
<gene>
    <name evidence="1" type="ORF">MELE44368_14650</name>
</gene>
<dbReference type="EMBL" id="ATDN01000007">
    <property type="protein sequence ID" value="RWA21927.1"/>
    <property type="molecule type" value="Genomic_DNA"/>
</dbReference>
<dbReference type="InterPro" id="IPR029063">
    <property type="entry name" value="SAM-dependent_MTases_sf"/>
</dbReference>
<dbReference type="AlphaFoldDB" id="A0A439DX80"/>
<dbReference type="SUPFAM" id="SSF53335">
    <property type="entry name" value="S-adenosyl-L-methionine-dependent methyltransferases"/>
    <property type="match status" value="1"/>
</dbReference>
<keyword evidence="2" id="KW-1185">Reference proteome</keyword>
<organism evidence="1 2">
    <name type="scientific">Mycolicibacterium elephantis DSM 44368</name>
    <dbReference type="NCBI Taxonomy" id="1335622"/>
    <lineage>
        <taxon>Bacteria</taxon>
        <taxon>Bacillati</taxon>
        <taxon>Actinomycetota</taxon>
        <taxon>Actinomycetes</taxon>
        <taxon>Mycobacteriales</taxon>
        <taxon>Mycobacteriaceae</taxon>
        <taxon>Mycolicibacterium</taxon>
    </lineage>
</organism>
<comment type="caution">
    <text evidence="1">The sequence shown here is derived from an EMBL/GenBank/DDBJ whole genome shotgun (WGS) entry which is preliminary data.</text>
</comment>
<evidence type="ECO:0000313" key="1">
    <source>
        <dbReference type="EMBL" id="RWA21927.1"/>
    </source>
</evidence>
<reference evidence="1 2" key="1">
    <citation type="submission" date="2013-06" db="EMBL/GenBank/DDBJ databases">
        <title>The draft sequence of the Mycobacterium elephantis genome.</title>
        <authorList>
            <person name="Pettersson F.B."/>
            <person name="Das S."/>
            <person name="Dasgupta S."/>
            <person name="Bhattacharya A."/>
            <person name="Kirsebom L.A."/>
        </authorList>
    </citation>
    <scope>NUCLEOTIDE SEQUENCE [LARGE SCALE GENOMIC DNA]</scope>
    <source>
        <strain evidence="1 2">DSM 44368</strain>
    </source>
</reference>
<evidence type="ECO:0000313" key="2">
    <source>
        <dbReference type="Proteomes" id="UP000287177"/>
    </source>
</evidence>
<accession>A0A439DX80</accession>